<sequence length="614" mass="69867">MLESNAPALDTPVGESAMNPESRRTFEAYAASYAGRLALLKRERDGDDSPLGYGVEHDEQDEEDELIPYWVETDDEIEADASRDEESEHEDARFSISGTDVRYRVEAYEGLLRVLARDITMQDVLGEILSTDQLAEMQHDMFSQVKALRVYATRFFCEFAHMHLGNQRMLCRLNGLTVNGVRLIAVSSKLETTYQNWCRAHNATATYEDTVQFIHGVVATAHQFYKNIETLDKPSALRSSTFTYPKVYSLTELDPANRVVGITLQVSPRPQLASFERNRLGELRDVFSEAAALHDATHKLFDDLVPSLIRDLLEALLLCAASTYAKRLLVMLKCRLFLRSVGLCWVLLAKKITALPKHFQALPKRLAQVSSSPCMEQELLILSKALGTALPILTPANIGPAPEVPQRRQAMRERRRGKMSMEAASVSPEQYRERMNEYDNYVQVRNQLIYRVDEMRLAQAIQGKADTIPHNRTEFRVGGYFLKRKDIKTITEKEFSLEEIRYFCSRFGNSALTDRRIGFLVAAHFYTKEVVEASMGIDMKTLEADMYEILADLQRDEVPKAVEIQQQQLSKLSNDAEDEFDLHGRARTRSTSTNMVRPSSAARSRKPKTVKQKR</sequence>
<protein>
    <submittedName>
        <fullName evidence="2">Uncharacterized protein</fullName>
    </submittedName>
</protein>
<evidence type="ECO:0000256" key="1">
    <source>
        <dbReference type="SAM" id="MobiDB-lite"/>
    </source>
</evidence>
<feature type="compositionally biased region" description="Basic residues" evidence="1">
    <location>
        <begin position="603"/>
        <end position="614"/>
    </location>
</feature>
<organism evidence="2 3">
    <name type="scientific">Hondaea fermentalgiana</name>
    <dbReference type="NCBI Taxonomy" id="2315210"/>
    <lineage>
        <taxon>Eukaryota</taxon>
        <taxon>Sar</taxon>
        <taxon>Stramenopiles</taxon>
        <taxon>Bigyra</taxon>
        <taxon>Labyrinthulomycetes</taxon>
        <taxon>Thraustochytrida</taxon>
        <taxon>Thraustochytriidae</taxon>
        <taxon>Hondaea</taxon>
    </lineage>
</organism>
<proteinExistence type="predicted"/>
<name>A0A2R5GUI8_9STRA</name>
<feature type="region of interest" description="Disordered" evidence="1">
    <location>
        <begin position="1"/>
        <end position="22"/>
    </location>
</feature>
<dbReference type="InParanoid" id="A0A2R5GUI8"/>
<evidence type="ECO:0000313" key="3">
    <source>
        <dbReference type="Proteomes" id="UP000241890"/>
    </source>
</evidence>
<accession>A0A2R5GUI8</accession>
<dbReference type="AlphaFoldDB" id="A0A2R5GUI8"/>
<evidence type="ECO:0000313" key="2">
    <source>
        <dbReference type="EMBL" id="GBG33989.1"/>
    </source>
</evidence>
<feature type="region of interest" description="Disordered" evidence="1">
    <location>
        <begin position="575"/>
        <end position="614"/>
    </location>
</feature>
<dbReference type="EMBL" id="BEYU01000176">
    <property type="protein sequence ID" value="GBG33989.1"/>
    <property type="molecule type" value="Genomic_DNA"/>
</dbReference>
<keyword evidence="3" id="KW-1185">Reference proteome</keyword>
<comment type="caution">
    <text evidence="2">The sequence shown here is derived from an EMBL/GenBank/DDBJ whole genome shotgun (WGS) entry which is preliminary data.</text>
</comment>
<dbReference type="Proteomes" id="UP000241890">
    <property type="component" value="Unassembled WGS sequence"/>
</dbReference>
<reference evidence="2 3" key="1">
    <citation type="submission" date="2017-12" db="EMBL/GenBank/DDBJ databases">
        <title>Sequencing, de novo assembly and annotation of complete genome of a new Thraustochytrid species, strain FCC1311.</title>
        <authorList>
            <person name="Sedici K."/>
            <person name="Godart F."/>
            <person name="Aiese Cigliano R."/>
            <person name="Sanseverino W."/>
            <person name="Barakat M."/>
            <person name="Ortet P."/>
            <person name="Marechal E."/>
            <person name="Cagnac O."/>
            <person name="Amato A."/>
        </authorList>
    </citation>
    <scope>NUCLEOTIDE SEQUENCE [LARGE SCALE GENOMIC DNA]</scope>
</reference>
<gene>
    <name evidence="2" type="ORF">FCC1311_102122</name>
</gene>